<gene>
    <name evidence="3" type="ORF">GGQ89_003159</name>
</gene>
<dbReference type="PANTHER" id="PTHR30629:SF2">
    <property type="entry name" value="PROPHAGE INTEGRASE INTS-RELATED"/>
    <property type="match status" value="1"/>
</dbReference>
<evidence type="ECO:0000256" key="1">
    <source>
        <dbReference type="ARBA" id="ARBA00008857"/>
    </source>
</evidence>
<dbReference type="EMBL" id="JACHNX010000016">
    <property type="protein sequence ID" value="MBB4610920.1"/>
    <property type="molecule type" value="Genomic_DNA"/>
</dbReference>
<dbReference type="RefSeq" id="WP_206362756.1">
    <property type="nucleotide sequence ID" value="NZ_JAFHKU010000130.1"/>
</dbReference>
<comment type="caution">
    <text evidence="3">The sequence shown here is derived from an EMBL/GenBank/DDBJ whole genome shotgun (WGS) entry which is preliminary data.</text>
</comment>
<name>A0ABR6KCR3_9SPHN</name>
<dbReference type="InterPro" id="IPR011010">
    <property type="entry name" value="DNA_brk_join_enz"/>
</dbReference>
<evidence type="ECO:0000256" key="2">
    <source>
        <dbReference type="ARBA" id="ARBA00022908"/>
    </source>
</evidence>
<sequence length="119" mass="13714">MLKPKPRNRHMALIGRSELPTLIRAIEGYDGEETPRRRATTRAALLFTLLTWARTNETRHARWEEFEDLDGPAPLWRVQAQRMKMALERDEVRGPMTLRSIFLRVSACSRTGPGLSKVT</sequence>
<dbReference type="Proteomes" id="UP000584663">
    <property type="component" value="Unassembled WGS sequence"/>
</dbReference>
<accession>A0ABR6KCR3</accession>
<organism evidence="3 4">
    <name type="scientific">Sphingomonas yabuuchiae</name>
    <dbReference type="NCBI Taxonomy" id="172044"/>
    <lineage>
        <taxon>Bacteria</taxon>
        <taxon>Pseudomonadati</taxon>
        <taxon>Pseudomonadota</taxon>
        <taxon>Alphaproteobacteria</taxon>
        <taxon>Sphingomonadales</taxon>
        <taxon>Sphingomonadaceae</taxon>
        <taxon>Sphingomonas</taxon>
    </lineage>
</organism>
<keyword evidence="2" id="KW-0229">DNA integration</keyword>
<dbReference type="PANTHER" id="PTHR30629">
    <property type="entry name" value="PROPHAGE INTEGRASE"/>
    <property type="match status" value="1"/>
</dbReference>
<keyword evidence="4" id="KW-1185">Reference proteome</keyword>
<dbReference type="SUPFAM" id="SSF56349">
    <property type="entry name" value="DNA breaking-rejoining enzymes"/>
    <property type="match status" value="1"/>
</dbReference>
<reference evidence="3 4" key="1">
    <citation type="submission" date="2020-08" db="EMBL/GenBank/DDBJ databases">
        <title>Genomic Encyclopedia of Type Strains, Phase IV (KMG-IV): sequencing the most valuable type-strain genomes for metagenomic binning, comparative biology and taxonomic classification.</title>
        <authorList>
            <person name="Goeker M."/>
        </authorList>
    </citation>
    <scope>NUCLEOTIDE SEQUENCE [LARGE SCALE GENOMIC DNA]</scope>
    <source>
        <strain evidence="3 4">DSM 14562</strain>
    </source>
</reference>
<proteinExistence type="inferred from homology"/>
<evidence type="ECO:0000313" key="4">
    <source>
        <dbReference type="Proteomes" id="UP000584663"/>
    </source>
</evidence>
<comment type="similarity">
    <text evidence="1">Belongs to the 'phage' integrase family.</text>
</comment>
<evidence type="ECO:0000313" key="3">
    <source>
        <dbReference type="EMBL" id="MBB4610920.1"/>
    </source>
</evidence>
<protein>
    <submittedName>
        <fullName evidence="3">Integrase</fullName>
    </submittedName>
</protein>
<dbReference type="InterPro" id="IPR050808">
    <property type="entry name" value="Phage_Integrase"/>
</dbReference>